<dbReference type="PROSITE" id="PS50011">
    <property type="entry name" value="PROTEIN_KINASE_DOM"/>
    <property type="match status" value="1"/>
</dbReference>
<dbReference type="Proteomes" id="UP000684084">
    <property type="component" value="Unassembled WGS sequence"/>
</dbReference>
<feature type="domain" description="Protein kinase" evidence="6">
    <location>
        <begin position="9"/>
        <end position="228"/>
    </location>
</feature>
<dbReference type="InterPro" id="IPR051681">
    <property type="entry name" value="Ser/Thr_Kinases-Pseudokinases"/>
</dbReference>
<dbReference type="InterPro" id="IPR017441">
    <property type="entry name" value="Protein_kinase_ATP_BS"/>
</dbReference>
<dbReference type="GO" id="GO:0005524">
    <property type="term" value="F:ATP binding"/>
    <property type="evidence" value="ECO:0007669"/>
    <property type="project" value="UniProtKB-UniRule"/>
</dbReference>
<evidence type="ECO:0000256" key="2">
    <source>
        <dbReference type="ARBA" id="ARBA00022741"/>
    </source>
</evidence>
<dbReference type="Pfam" id="PF00069">
    <property type="entry name" value="Pkinase"/>
    <property type="match status" value="1"/>
</dbReference>
<proteinExistence type="predicted"/>
<evidence type="ECO:0000256" key="5">
    <source>
        <dbReference type="PROSITE-ProRule" id="PRU10141"/>
    </source>
</evidence>
<keyword evidence="3" id="KW-0418">Kinase</keyword>
<accession>A0A915YVY5</accession>
<evidence type="ECO:0000313" key="8">
    <source>
        <dbReference type="Proteomes" id="UP000684084"/>
    </source>
</evidence>
<dbReference type="PROSITE" id="PS00107">
    <property type="entry name" value="PROTEIN_KINASE_ATP"/>
    <property type="match status" value="1"/>
</dbReference>
<gene>
    <name evidence="7" type="ORF">CHRIB12_LOCUS4107</name>
</gene>
<evidence type="ECO:0000256" key="1">
    <source>
        <dbReference type="ARBA" id="ARBA00022679"/>
    </source>
</evidence>
<dbReference type="InterPro" id="IPR000719">
    <property type="entry name" value="Prot_kinase_dom"/>
</dbReference>
<sequence length="228" mass="26445">MKSIYIDFFQNIQEIGAGSFGKVYRTKWRNSDQYLALKSFFNLDNITIKELIHELELQREVAFHDNIINFYGITTSNQEFSHNIMTKNYLLVMEYANGGSLRNYLKHNFKYLSWKDKYKLAYQLACAVSCLHSEGIVHRDLHSECWDGEPDNRPSMVEVVKKLEPFIPKKVGNLKIIEANDDIENPSSCIKSSQFIKSIQVSEYTKEGTSNKINEDNEIKKALANKIK</sequence>
<reference evidence="7" key="1">
    <citation type="submission" date="2020-05" db="EMBL/GenBank/DDBJ databases">
        <authorList>
            <person name="Rincon C."/>
            <person name="Sanders R I."/>
            <person name="Robbins C."/>
            <person name="Chaturvedi A."/>
        </authorList>
    </citation>
    <scope>NUCLEOTIDE SEQUENCE</scope>
    <source>
        <strain evidence="7">CHB12</strain>
    </source>
</reference>
<dbReference type="GO" id="GO:0004674">
    <property type="term" value="F:protein serine/threonine kinase activity"/>
    <property type="evidence" value="ECO:0007669"/>
    <property type="project" value="TreeGrafter"/>
</dbReference>
<dbReference type="VEuPathDB" id="FungiDB:RhiirFUN_005248"/>
<keyword evidence="4 5" id="KW-0067">ATP-binding</keyword>
<organism evidence="7 8">
    <name type="scientific">Rhizophagus irregularis</name>
    <dbReference type="NCBI Taxonomy" id="588596"/>
    <lineage>
        <taxon>Eukaryota</taxon>
        <taxon>Fungi</taxon>
        <taxon>Fungi incertae sedis</taxon>
        <taxon>Mucoromycota</taxon>
        <taxon>Glomeromycotina</taxon>
        <taxon>Glomeromycetes</taxon>
        <taxon>Glomerales</taxon>
        <taxon>Glomeraceae</taxon>
        <taxon>Rhizophagus</taxon>
    </lineage>
</organism>
<dbReference type="OrthoDB" id="2427446at2759"/>
<evidence type="ECO:0000259" key="6">
    <source>
        <dbReference type="PROSITE" id="PS50011"/>
    </source>
</evidence>
<dbReference type="PANTHER" id="PTHR44329">
    <property type="entry name" value="SERINE/THREONINE-PROTEIN KINASE TNNI3K-RELATED"/>
    <property type="match status" value="1"/>
</dbReference>
<keyword evidence="1" id="KW-0808">Transferase</keyword>
<dbReference type="EMBL" id="CAGKOT010000006">
    <property type="protein sequence ID" value="CAB5345872.1"/>
    <property type="molecule type" value="Genomic_DNA"/>
</dbReference>
<keyword evidence="2 5" id="KW-0547">Nucleotide-binding</keyword>
<dbReference type="AlphaFoldDB" id="A0A915YVY5"/>
<dbReference type="PANTHER" id="PTHR44329:SF288">
    <property type="entry name" value="MITOGEN-ACTIVATED PROTEIN KINASE KINASE KINASE 20"/>
    <property type="match status" value="1"/>
</dbReference>
<comment type="caution">
    <text evidence="7">The sequence shown here is derived from an EMBL/GenBank/DDBJ whole genome shotgun (WGS) entry which is preliminary data.</text>
</comment>
<name>A0A915YVY5_9GLOM</name>
<feature type="binding site" evidence="5">
    <location>
        <position position="38"/>
    </location>
    <ligand>
        <name>ATP</name>
        <dbReference type="ChEBI" id="CHEBI:30616"/>
    </ligand>
</feature>
<evidence type="ECO:0000256" key="3">
    <source>
        <dbReference type="ARBA" id="ARBA00022777"/>
    </source>
</evidence>
<evidence type="ECO:0000313" key="7">
    <source>
        <dbReference type="EMBL" id="CAB5345872.1"/>
    </source>
</evidence>
<evidence type="ECO:0000256" key="4">
    <source>
        <dbReference type="ARBA" id="ARBA00022840"/>
    </source>
</evidence>
<protein>
    <recommendedName>
        <fullName evidence="6">Protein kinase domain-containing protein</fullName>
    </recommendedName>
</protein>